<accession>A0A5B7JL48</accession>
<evidence type="ECO:0000313" key="1">
    <source>
        <dbReference type="EMBL" id="MPC93778.1"/>
    </source>
</evidence>
<dbReference type="AlphaFoldDB" id="A0A5B7JL48"/>
<organism evidence="1 2">
    <name type="scientific">Portunus trituberculatus</name>
    <name type="common">Swimming crab</name>
    <name type="synonym">Neptunus trituberculatus</name>
    <dbReference type="NCBI Taxonomy" id="210409"/>
    <lineage>
        <taxon>Eukaryota</taxon>
        <taxon>Metazoa</taxon>
        <taxon>Ecdysozoa</taxon>
        <taxon>Arthropoda</taxon>
        <taxon>Crustacea</taxon>
        <taxon>Multicrustacea</taxon>
        <taxon>Malacostraca</taxon>
        <taxon>Eumalacostraca</taxon>
        <taxon>Eucarida</taxon>
        <taxon>Decapoda</taxon>
        <taxon>Pleocyemata</taxon>
        <taxon>Brachyura</taxon>
        <taxon>Eubrachyura</taxon>
        <taxon>Portunoidea</taxon>
        <taxon>Portunidae</taxon>
        <taxon>Portuninae</taxon>
        <taxon>Portunus</taxon>
    </lineage>
</organism>
<sequence>MDGRHIRYVDGDTRCGSGITMLSLGGGGRGYQAE</sequence>
<protein>
    <submittedName>
        <fullName evidence="1">Uncharacterized protein</fullName>
    </submittedName>
</protein>
<proteinExistence type="predicted"/>
<evidence type="ECO:0000313" key="2">
    <source>
        <dbReference type="Proteomes" id="UP000324222"/>
    </source>
</evidence>
<keyword evidence="2" id="KW-1185">Reference proteome</keyword>
<dbReference type="Proteomes" id="UP000324222">
    <property type="component" value="Unassembled WGS sequence"/>
</dbReference>
<dbReference type="EMBL" id="VSRR010096048">
    <property type="protein sequence ID" value="MPC93778.1"/>
    <property type="molecule type" value="Genomic_DNA"/>
</dbReference>
<gene>
    <name evidence="1" type="ORF">E2C01_088919</name>
</gene>
<reference evidence="1 2" key="1">
    <citation type="submission" date="2019-05" db="EMBL/GenBank/DDBJ databases">
        <title>Another draft genome of Portunus trituberculatus and its Hox gene families provides insights of decapod evolution.</title>
        <authorList>
            <person name="Jeong J.-H."/>
            <person name="Song I."/>
            <person name="Kim S."/>
            <person name="Choi T."/>
            <person name="Kim D."/>
            <person name="Ryu S."/>
            <person name="Kim W."/>
        </authorList>
    </citation>
    <scope>NUCLEOTIDE SEQUENCE [LARGE SCALE GENOMIC DNA]</scope>
    <source>
        <tissue evidence="1">Muscle</tissue>
    </source>
</reference>
<comment type="caution">
    <text evidence="1">The sequence shown here is derived from an EMBL/GenBank/DDBJ whole genome shotgun (WGS) entry which is preliminary data.</text>
</comment>
<name>A0A5B7JL48_PORTR</name>